<dbReference type="GO" id="GO:0006979">
    <property type="term" value="P:response to oxidative stress"/>
    <property type="evidence" value="ECO:0007669"/>
    <property type="project" value="InterPro"/>
</dbReference>
<evidence type="ECO:0000259" key="4">
    <source>
        <dbReference type="Pfam" id="PF08622"/>
    </source>
</evidence>
<evidence type="ECO:0000313" key="6">
    <source>
        <dbReference type="EMBL" id="GJE88640.1"/>
    </source>
</evidence>
<dbReference type="SUPFAM" id="SSF159245">
    <property type="entry name" value="AttH-like"/>
    <property type="match status" value="1"/>
</dbReference>
<dbReference type="GO" id="GO:0005737">
    <property type="term" value="C:cytoplasm"/>
    <property type="evidence" value="ECO:0007669"/>
    <property type="project" value="UniProtKB-SubCell"/>
</dbReference>
<dbReference type="EMBL" id="BPQB01000010">
    <property type="protein sequence ID" value="GJE88640.1"/>
    <property type="molecule type" value="Genomic_DNA"/>
</dbReference>
<dbReference type="InterPro" id="IPR013931">
    <property type="entry name" value="Svf1-like_N"/>
</dbReference>
<comment type="subcellular location">
    <subcellularLocation>
        <location evidence="1">Cytoplasm</location>
    </subcellularLocation>
</comment>
<accession>A0A9P3G6C6</accession>
<dbReference type="PANTHER" id="PTHR47107:SF1">
    <property type="entry name" value="CERAMIDE-BINDING PROTEIN SVF1-RELATED"/>
    <property type="match status" value="1"/>
</dbReference>
<protein>
    <submittedName>
        <fullName evidence="6">Oxidative stress survival Svf1-like protein</fullName>
    </submittedName>
</protein>
<dbReference type="OrthoDB" id="2590239at2759"/>
<comment type="similarity">
    <text evidence="2">Belongs to the SVF1 family.</text>
</comment>
<dbReference type="AlphaFoldDB" id="A0A9P3G6C6"/>
<name>A0A9P3G6C6_9APHY</name>
<reference evidence="6 7" key="1">
    <citation type="submission" date="2021-08" db="EMBL/GenBank/DDBJ databases">
        <title>Draft Genome Sequence of Phanerochaete sordida strain YK-624.</title>
        <authorList>
            <person name="Mori T."/>
            <person name="Dohra H."/>
            <person name="Suzuki T."/>
            <person name="Kawagishi H."/>
            <person name="Hirai H."/>
        </authorList>
    </citation>
    <scope>NUCLEOTIDE SEQUENCE [LARGE SCALE GENOMIC DNA]</scope>
    <source>
        <strain evidence="6 7">YK-624</strain>
    </source>
</reference>
<evidence type="ECO:0000256" key="2">
    <source>
        <dbReference type="ARBA" id="ARBA00009069"/>
    </source>
</evidence>
<dbReference type="PANTHER" id="PTHR47107">
    <property type="entry name" value="SVF1-LIKE PROTEIN YDR222W-RELATED"/>
    <property type="match status" value="1"/>
</dbReference>
<keyword evidence="7" id="KW-1185">Reference proteome</keyword>
<evidence type="ECO:0000256" key="3">
    <source>
        <dbReference type="ARBA" id="ARBA00022490"/>
    </source>
</evidence>
<dbReference type="InterPro" id="IPR051385">
    <property type="entry name" value="Ceramide-binding_SVF1"/>
</dbReference>
<organism evidence="6 7">
    <name type="scientific">Phanerochaete sordida</name>
    <dbReference type="NCBI Taxonomy" id="48140"/>
    <lineage>
        <taxon>Eukaryota</taxon>
        <taxon>Fungi</taxon>
        <taxon>Dikarya</taxon>
        <taxon>Basidiomycota</taxon>
        <taxon>Agaricomycotina</taxon>
        <taxon>Agaricomycetes</taxon>
        <taxon>Polyporales</taxon>
        <taxon>Phanerochaetaceae</taxon>
        <taxon>Phanerochaete</taxon>
    </lineage>
</organism>
<gene>
    <name evidence="6" type="ORF">PsYK624_047230</name>
</gene>
<dbReference type="Proteomes" id="UP000703269">
    <property type="component" value="Unassembled WGS sequence"/>
</dbReference>
<evidence type="ECO:0000256" key="1">
    <source>
        <dbReference type="ARBA" id="ARBA00004496"/>
    </source>
</evidence>
<proteinExistence type="inferred from homology"/>
<dbReference type="Pfam" id="PF17187">
    <property type="entry name" value="Svf1_C"/>
    <property type="match status" value="1"/>
</dbReference>
<evidence type="ECO:0000313" key="7">
    <source>
        <dbReference type="Proteomes" id="UP000703269"/>
    </source>
</evidence>
<feature type="domain" description="Svf1-like N-terminal" evidence="4">
    <location>
        <begin position="50"/>
        <end position="222"/>
    </location>
</feature>
<dbReference type="InterPro" id="IPR033394">
    <property type="entry name" value="Svf1-like_C"/>
</dbReference>
<sequence>MFSSFFSTSAPVDPHAPNFHPVSAGRPASELFGELEPKDTEWTCPSGFAVETQIFYHFLEDGTSIMLQIIHSSVGVWYPTIQVTAKIYNPKTGLKLWKSVNVSNFVTPPPGLDKRSSKADQFSFTYKSRPGTDEPESYVVSANLGDDLQFSFEALRPATVPGFKVGKGPKGGFSYFGPDIANPEGYVVHRFWPRTTMKGMVIVQGKALEAKNSPGMFVHAIQGMRPNLVAARWNFAHFQSDAHDGVSAVQMEFTTIDAYGKKGAGSGFVSVNVGSLVLANKLVTVTAETKYPGEPQPDDAEVVSRAFHSRTAKDADTGYDAPTELVFKWGGPIIGSEGRVDASLQLDLGPPTAYKGLLEKVDVLAEIPGFIKTMVNYVAGTKPFIYQWYNPATLRVTGPDFLIPGLSEGLNIEGMVYNEATFIS</sequence>
<dbReference type="Pfam" id="PF08622">
    <property type="entry name" value="Svf1"/>
    <property type="match status" value="1"/>
</dbReference>
<feature type="domain" description="Svf1-like C-terminal" evidence="5">
    <location>
        <begin position="224"/>
        <end position="424"/>
    </location>
</feature>
<comment type="caution">
    <text evidence="6">The sequence shown here is derived from an EMBL/GenBank/DDBJ whole genome shotgun (WGS) entry which is preliminary data.</text>
</comment>
<evidence type="ECO:0000259" key="5">
    <source>
        <dbReference type="Pfam" id="PF17187"/>
    </source>
</evidence>
<keyword evidence="3" id="KW-0963">Cytoplasm</keyword>